<evidence type="ECO:0000313" key="3">
    <source>
        <dbReference type="Proteomes" id="UP001295794"/>
    </source>
</evidence>
<proteinExistence type="predicted"/>
<evidence type="ECO:0000313" key="2">
    <source>
        <dbReference type="EMBL" id="CAK5267888.1"/>
    </source>
</evidence>
<protein>
    <submittedName>
        <fullName evidence="2">Uncharacterized protein</fullName>
    </submittedName>
</protein>
<feature type="region of interest" description="Disordered" evidence="1">
    <location>
        <begin position="15"/>
        <end position="53"/>
    </location>
</feature>
<name>A0AAD2H4H2_9AGAR</name>
<dbReference type="Proteomes" id="UP001295794">
    <property type="component" value="Unassembled WGS sequence"/>
</dbReference>
<feature type="compositionally biased region" description="Acidic residues" evidence="1">
    <location>
        <begin position="380"/>
        <end position="400"/>
    </location>
</feature>
<feature type="compositionally biased region" description="Acidic residues" evidence="1">
    <location>
        <begin position="334"/>
        <end position="372"/>
    </location>
</feature>
<organism evidence="2 3">
    <name type="scientific">Mycena citricolor</name>
    <dbReference type="NCBI Taxonomy" id="2018698"/>
    <lineage>
        <taxon>Eukaryota</taxon>
        <taxon>Fungi</taxon>
        <taxon>Dikarya</taxon>
        <taxon>Basidiomycota</taxon>
        <taxon>Agaricomycotina</taxon>
        <taxon>Agaricomycetes</taxon>
        <taxon>Agaricomycetidae</taxon>
        <taxon>Agaricales</taxon>
        <taxon>Marasmiineae</taxon>
        <taxon>Mycenaceae</taxon>
        <taxon>Mycena</taxon>
    </lineage>
</organism>
<keyword evidence="3" id="KW-1185">Reference proteome</keyword>
<reference evidence="2" key="1">
    <citation type="submission" date="2023-11" db="EMBL/GenBank/DDBJ databases">
        <authorList>
            <person name="De Vega J J."/>
            <person name="De Vega J J."/>
        </authorList>
    </citation>
    <scope>NUCLEOTIDE SEQUENCE</scope>
</reference>
<gene>
    <name evidence="2" type="ORF">MYCIT1_LOCUS10781</name>
</gene>
<comment type="caution">
    <text evidence="2">The sequence shown here is derived from an EMBL/GenBank/DDBJ whole genome shotgun (WGS) entry which is preliminary data.</text>
</comment>
<sequence>MRVFQSKTCLKYTTKELPREAAARARQEQRDAQAKAASGSTAPSKQTRRNKSEKGLNLATYKWHSLGDYVNFIRLFGPTDNYSTQVGESLHRVVKRLYGMTNKRNHAGQIGNFVPKLQDHLLGRLLDREFDGDTHDSFKAIDRQSVQIIGNHLYTTKTLRVNYTTYNVRREQDIINPRMSAFVMVRSPETQSDAHPYWYAQVLGVFHTSACISSSLVSATRTYDFLWVRWLGIEPGHRAGFKNARLPKVGFVEESDLLAFGFLDPAYVVRGCHLIPDFSGGRTNSLLSTMKKTAARSVDETSDWASFYVNIFLDRDMVMRYFGGGIGHLSVQPETEEEDADEPDEDEDQEDKEDTPEEDKEDEDDSEEDKEDKEDKDKDKDEEEVEEDDFGADNGEDDHEDTGYAGL</sequence>
<feature type="compositionally biased region" description="Basic and acidic residues" evidence="1">
    <location>
        <begin position="15"/>
        <end position="33"/>
    </location>
</feature>
<accession>A0AAD2H4H2</accession>
<evidence type="ECO:0000256" key="1">
    <source>
        <dbReference type="SAM" id="MobiDB-lite"/>
    </source>
</evidence>
<dbReference type="AlphaFoldDB" id="A0AAD2H4H2"/>
<feature type="region of interest" description="Disordered" evidence="1">
    <location>
        <begin position="328"/>
        <end position="407"/>
    </location>
</feature>
<dbReference type="EMBL" id="CAVNYO010000136">
    <property type="protein sequence ID" value="CAK5267888.1"/>
    <property type="molecule type" value="Genomic_DNA"/>
</dbReference>